<dbReference type="NCBIfam" id="TIGR03723">
    <property type="entry name" value="T6A_TsaD_YgjD"/>
    <property type="match status" value="1"/>
</dbReference>
<dbReference type="Proteomes" id="UP000176198">
    <property type="component" value="Unassembled WGS sequence"/>
</dbReference>
<organism evidence="10 11">
    <name type="scientific">Candidatus Woesebacteria bacterium GWA1_41_8</name>
    <dbReference type="NCBI Taxonomy" id="1802471"/>
    <lineage>
        <taxon>Bacteria</taxon>
        <taxon>Candidatus Woeseibacteriota</taxon>
    </lineage>
</organism>
<evidence type="ECO:0000256" key="7">
    <source>
        <dbReference type="ARBA" id="ARBA00048117"/>
    </source>
</evidence>
<comment type="catalytic activity">
    <reaction evidence="7 8">
        <text>L-threonylcarbamoyladenylate + adenosine(37) in tRNA = N(6)-L-threonylcarbamoyladenosine(37) in tRNA + AMP + H(+)</text>
        <dbReference type="Rhea" id="RHEA:37059"/>
        <dbReference type="Rhea" id="RHEA-COMP:10162"/>
        <dbReference type="Rhea" id="RHEA-COMP:10163"/>
        <dbReference type="ChEBI" id="CHEBI:15378"/>
        <dbReference type="ChEBI" id="CHEBI:73682"/>
        <dbReference type="ChEBI" id="CHEBI:74411"/>
        <dbReference type="ChEBI" id="CHEBI:74418"/>
        <dbReference type="ChEBI" id="CHEBI:456215"/>
        <dbReference type="EC" id="2.3.1.234"/>
    </reaction>
</comment>
<protein>
    <recommendedName>
        <fullName evidence="8">tRNA N6-adenosine threonylcarbamoyltransferase</fullName>
        <ecNumber evidence="8">2.3.1.234</ecNumber>
    </recommendedName>
    <alternativeName>
        <fullName evidence="8">N6-L-threonylcarbamoyladenine synthase</fullName>
        <shortName evidence="8">t(6)A synthase</shortName>
    </alternativeName>
    <alternativeName>
        <fullName evidence="8">t(6)A37 threonylcarbamoyladenosine biosynthesis protein TsaD</fullName>
    </alternativeName>
    <alternativeName>
        <fullName evidence="8">tRNA threonylcarbamoyladenosine biosynthesis protein TsaD</fullName>
    </alternativeName>
</protein>
<evidence type="ECO:0000256" key="2">
    <source>
        <dbReference type="ARBA" id="ARBA00022679"/>
    </source>
</evidence>
<sequence length="343" mass="37419">MRILAIESSCDETAAAVVENGQKLLSSVVATSAEMHAKTGGIIPEQAARQQLVSIVPVIDETLKKARLTKNDIDALAVTAGPGLIGSLLVGVEAAKTLVYLWNKPLIPVNHLVGHIYANWINSNNKQFQTLKFPALALVVSGGHTDLVLLKGHGNIKWLGGTRDDAAGEAFDKTARLLDLPYPGGPSISKEAEKYLVKHPKAKLKLFPRPMLDSQDYDWSFSGLKTAVLKYVQENKRFDVSNVAAELQEAIVDVLVEKASRAVAQINPKSFLLAGGVAANKRLRDKFEVDFFLKKFSTTFHVPPINLCTDNAAYIASAAFYNFKKVKWTDVDARPELTITGQI</sequence>
<dbReference type="AlphaFoldDB" id="A0A1F7WIE9"/>
<dbReference type="EC" id="2.3.1.234" evidence="8"/>
<evidence type="ECO:0000256" key="4">
    <source>
        <dbReference type="ARBA" id="ARBA00022723"/>
    </source>
</evidence>
<evidence type="ECO:0000313" key="10">
    <source>
        <dbReference type="EMBL" id="OGM02596.1"/>
    </source>
</evidence>
<dbReference type="PROSITE" id="PS01016">
    <property type="entry name" value="GLYCOPROTEASE"/>
    <property type="match status" value="1"/>
</dbReference>
<dbReference type="HAMAP" id="MF_01445">
    <property type="entry name" value="TsaD"/>
    <property type="match status" value="1"/>
</dbReference>
<dbReference type="InterPro" id="IPR017860">
    <property type="entry name" value="Peptidase_M22_CS"/>
</dbReference>
<accession>A0A1F7WIE9</accession>
<keyword evidence="1 8" id="KW-0963">Cytoplasm</keyword>
<keyword evidence="2 8" id="KW-0808">Transferase</keyword>
<comment type="cofactor">
    <cofactor evidence="8">
        <name>Fe(2+)</name>
        <dbReference type="ChEBI" id="CHEBI:29033"/>
    </cofactor>
    <text evidence="8">Binds 1 Fe(2+) ion per subunit.</text>
</comment>
<gene>
    <name evidence="8" type="primary">tsaD</name>
    <name evidence="10" type="ORF">A2115_01105</name>
</gene>
<evidence type="ECO:0000256" key="8">
    <source>
        <dbReference type="HAMAP-Rule" id="MF_01445"/>
    </source>
</evidence>
<dbReference type="Gene3D" id="3.30.420.40">
    <property type="match status" value="2"/>
</dbReference>
<evidence type="ECO:0000256" key="6">
    <source>
        <dbReference type="ARBA" id="ARBA00023315"/>
    </source>
</evidence>
<comment type="caution">
    <text evidence="8">Lacks conserved residue(s) required for the propagation of feature annotation.</text>
</comment>
<dbReference type="GO" id="GO:0005737">
    <property type="term" value="C:cytoplasm"/>
    <property type="evidence" value="ECO:0007669"/>
    <property type="project" value="UniProtKB-SubCell"/>
</dbReference>
<feature type="binding site" evidence="8">
    <location>
        <position position="115"/>
    </location>
    <ligand>
        <name>Fe cation</name>
        <dbReference type="ChEBI" id="CHEBI:24875"/>
    </ligand>
</feature>
<feature type="binding site" evidence="8">
    <location>
        <position position="185"/>
    </location>
    <ligand>
        <name>substrate</name>
    </ligand>
</feature>
<dbReference type="SUPFAM" id="SSF53067">
    <property type="entry name" value="Actin-like ATPase domain"/>
    <property type="match status" value="1"/>
</dbReference>
<keyword evidence="4 8" id="KW-0479">Metal-binding</keyword>
<evidence type="ECO:0000259" key="9">
    <source>
        <dbReference type="Pfam" id="PF00814"/>
    </source>
</evidence>
<dbReference type="STRING" id="1802471.A2115_01105"/>
<dbReference type="FunFam" id="3.30.420.40:FF:000012">
    <property type="entry name" value="tRNA N6-adenosine threonylcarbamoyltransferase"/>
    <property type="match status" value="1"/>
</dbReference>
<dbReference type="PANTHER" id="PTHR11735">
    <property type="entry name" value="TRNA N6-ADENOSINE THREONYLCARBAMOYLTRANSFERASE"/>
    <property type="match status" value="1"/>
</dbReference>
<dbReference type="GO" id="GO:0061711">
    <property type="term" value="F:tRNA N(6)-L-threonylcarbamoyladenine synthase activity"/>
    <property type="evidence" value="ECO:0007669"/>
    <property type="project" value="UniProtKB-EC"/>
</dbReference>
<comment type="subcellular location">
    <subcellularLocation>
        <location evidence="8">Cytoplasm</location>
    </subcellularLocation>
</comment>
<feature type="domain" description="Gcp-like" evidence="9">
    <location>
        <begin position="23"/>
        <end position="316"/>
    </location>
</feature>
<dbReference type="CDD" id="cd24133">
    <property type="entry name" value="ASKHA_NBD_TsaD_bac"/>
    <property type="match status" value="1"/>
</dbReference>
<comment type="caution">
    <text evidence="10">The sequence shown here is derived from an EMBL/GenBank/DDBJ whole genome shotgun (WGS) entry which is preliminary data.</text>
</comment>
<comment type="function">
    <text evidence="8">Required for the formation of a threonylcarbamoyl group on adenosine at position 37 (t(6)A37) in tRNAs that read codons beginning with adenine. Is involved in the transfer of the threonylcarbamoyl moiety of threonylcarbamoyl-AMP (TC-AMP) to the N6 group of A37, together with TsaE and TsaB. TsaD likely plays a direct catalytic role in this reaction.</text>
</comment>
<keyword evidence="3 8" id="KW-0819">tRNA processing</keyword>
<feature type="binding site" evidence="8">
    <location>
        <position position="172"/>
    </location>
    <ligand>
        <name>substrate</name>
    </ligand>
</feature>
<feature type="binding site" evidence="8">
    <location>
        <begin position="139"/>
        <end position="143"/>
    </location>
    <ligand>
        <name>substrate</name>
    </ligand>
</feature>
<dbReference type="InterPro" id="IPR000905">
    <property type="entry name" value="Gcp-like_dom"/>
</dbReference>
<evidence type="ECO:0000313" key="11">
    <source>
        <dbReference type="Proteomes" id="UP000176198"/>
    </source>
</evidence>
<feature type="binding site" evidence="8">
    <location>
        <position position="310"/>
    </location>
    <ligand>
        <name>Fe cation</name>
        <dbReference type="ChEBI" id="CHEBI:24875"/>
    </ligand>
</feature>
<evidence type="ECO:0000256" key="5">
    <source>
        <dbReference type="ARBA" id="ARBA00023004"/>
    </source>
</evidence>
<dbReference type="PRINTS" id="PR00789">
    <property type="entry name" value="OSIALOPTASE"/>
</dbReference>
<proteinExistence type="inferred from homology"/>
<dbReference type="PANTHER" id="PTHR11735:SF6">
    <property type="entry name" value="TRNA N6-ADENOSINE THREONYLCARBAMOYLTRANSFERASE, MITOCHONDRIAL"/>
    <property type="match status" value="1"/>
</dbReference>
<dbReference type="NCBIfam" id="TIGR00329">
    <property type="entry name" value="gcp_kae1"/>
    <property type="match status" value="1"/>
</dbReference>
<comment type="similarity">
    <text evidence="8">Belongs to the KAE1 / TsaD family.</text>
</comment>
<dbReference type="InterPro" id="IPR022450">
    <property type="entry name" value="TsaD"/>
</dbReference>
<dbReference type="GO" id="GO:0005506">
    <property type="term" value="F:iron ion binding"/>
    <property type="evidence" value="ECO:0007669"/>
    <property type="project" value="UniProtKB-UniRule"/>
</dbReference>
<reference evidence="10 11" key="1">
    <citation type="journal article" date="2016" name="Nat. Commun.">
        <title>Thousands of microbial genomes shed light on interconnected biogeochemical processes in an aquifer system.</title>
        <authorList>
            <person name="Anantharaman K."/>
            <person name="Brown C.T."/>
            <person name="Hug L.A."/>
            <person name="Sharon I."/>
            <person name="Castelle C.J."/>
            <person name="Probst A.J."/>
            <person name="Thomas B.C."/>
            <person name="Singh A."/>
            <person name="Wilkins M.J."/>
            <person name="Karaoz U."/>
            <person name="Brodie E.L."/>
            <person name="Williams K.H."/>
            <person name="Hubbard S.S."/>
            <person name="Banfield J.F."/>
        </authorList>
    </citation>
    <scope>NUCLEOTIDE SEQUENCE [LARGE SCALE GENOMIC DNA]</scope>
</reference>
<dbReference type="GO" id="GO:0002949">
    <property type="term" value="P:tRNA threonylcarbamoyladenosine modification"/>
    <property type="evidence" value="ECO:0007669"/>
    <property type="project" value="UniProtKB-UniRule"/>
</dbReference>
<name>A0A1F7WIE9_9BACT</name>
<keyword evidence="5 8" id="KW-0408">Iron</keyword>
<dbReference type="InterPro" id="IPR043129">
    <property type="entry name" value="ATPase_NBD"/>
</dbReference>
<keyword evidence="6 8" id="KW-0012">Acyltransferase</keyword>
<dbReference type="InterPro" id="IPR017861">
    <property type="entry name" value="KAE1/TsaD"/>
</dbReference>
<dbReference type="Pfam" id="PF00814">
    <property type="entry name" value="TsaD"/>
    <property type="match status" value="1"/>
</dbReference>
<dbReference type="FunFam" id="3.30.420.40:FF:000040">
    <property type="entry name" value="tRNA N6-adenosine threonylcarbamoyltransferase"/>
    <property type="match status" value="1"/>
</dbReference>
<dbReference type="EMBL" id="MGFJ01000019">
    <property type="protein sequence ID" value="OGM02596.1"/>
    <property type="molecule type" value="Genomic_DNA"/>
</dbReference>
<feature type="binding site" evidence="8">
    <location>
        <position position="280"/>
    </location>
    <ligand>
        <name>substrate</name>
    </ligand>
</feature>
<feature type="binding site" evidence="8">
    <location>
        <position position="111"/>
    </location>
    <ligand>
        <name>Fe cation</name>
        <dbReference type="ChEBI" id="CHEBI:24875"/>
    </ligand>
</feature>
<evidence type="ECO:0000256" key="3">
    <source>
        <dbReference type="ARBA" id="ARBA00022694"/>
    </source>
</evidence>
<evidence type="ECO:0000256" key="1">
    <source>
        <dbReference type="ARBA" id="ARBA00022490"/>
    </source>
</evidence>